<dbReference type="Proteomes" id="UP001521150">
    <property type="component" value="Unassembled WGS sequence"/>
</dbReference>
<feature type="compositionally biased region" description="Basic residues" evidence="3">
    <location>
        <begin position="801"/>
        <end position="812"/>
    </location>
</feature>
<sequence>MSGLWSAKIMRGQDVQVRQSRYPALGRVPTIACEIRRGMPLSSSNEGSKFLAMVESHADAHQARGGQAMTTLWIGRRQNRLEKQLVETRFPGGVGVPSGVGLALSLLLAVFCAFYLQQPATQSVAEAVVEPQERFTASIARTLAASVAKEVTNLRAAVTPPAAGLAHDPDDLLGELGAGYPRWRGMALVEGAGERIVAARGEPVPLGELDRTSLPAATVRPLSLAGHGVLLVVTIPLGGDHEGRRLVACMDLSGSEFPLDERLGQSVLLVTATGAVVDSYGPAPKIGDQVLSPLIRAAAAAAAAGRTGSEVGSPYPDGSTDEATVVPVVAYAPLTVAEMSGTLGLSVISVSSASIDRDESQWYPLLPSGLLVVVAVLGFASVRVALVKPVRRLRADAIAVASGVLDRTVRISRFVEIRRIAVAIDHCRAELRGEPARPNRRSAWGLSVRHAVILSTVALFGWSVFLATAVGVSVPEVPEAAVLQRGVEVSWIADSVRRSLDEGLSDLKVLSRFGARNEEPALRTSMERLAGREARYRSVYLTDTTGQVSIHFGRQPLRAEERLPPDEEGLHQANTSGRLPVVFAYRALADGQRAVVAEFDIEHISGLLRQSVGRARIVDSGLRTIADTEGYLAFQELSDDSLRRSVGEARTRTPGAILDASVMDSSAGPSIVASVAIGGSRAATALDWVVVAQQPVAELNLPENALWRRALVVALLGAIIALLHCIWHELMFVRPLRRTAAASERLVDGDIKSVIYPVRQDHVGTITSCLEICRQALADGTHRLGDVRRPRGRPAQISSRRSPKHALIRRES</sequence>
<evidence type="ECO:0000313" key="7">
    <source>
        <dbReference type="Proteomes" id="UP001521150"/>
    </source>
</evidence>
<comment type="caution">
    <text evidence="6">The sequence shown here is derived from an EMBL/GenBank/DDBJ whole genome shotgun (WGS) entry which is preliminary data.</text>
</comment>
<keyword evidence="7" id="KW-1185">Reference proteome</keyword>
<protein>
    <submittedName>
        <fullName evidence="6">HAMP domain-containing protein</fullName>
    </submittedName>
</protein>
<feature type="domain" description="HAMP" evidence="5">
    <location>
        <begin position="384"/>
        <end position="436"/>
    </location>
</feature>
<dbReference type="Pfam" id="PF00672">
    <property type="entry name" value="HAMP"/>
    <property type="match status" value="1"/>
</dbReference>
<reference evidence="6 7" key="1">
    <citation type="submission" date="2021-12" db="EMBL/GenBank/DDBJ databases">
        <title>Genome sequence of Kibdelosporangium philippinense ATCC 49844.</title>
        <authorList>
            <person name="Fedorov E.A."/>
            <person name="Omeragic M."/>
            <person name="Shalygina K.F."/>
            <person name="Maclea K.S."/>
        </authorList>
    </citation>
    <scope>NUCLEOTIDE SEQUENCE [LARGE SCALE GENOMIC DNA]</scope>
    <source>
        <strain evidence="6 7">ATCC 49844</strain>
    </source>
</reference>
<feature type="region of interest" description="Disordered" evidence="3">
    <location>
        <begin position="784"/>
        <end position="812"/>
    </location>
</feature>
<feature type="transmembrane region" description="Helical" evidence="4">
    <location>
        <begin position="706"/>
        <end position="727"/>
    </location>
</feature>
<accession>A0ABS8Z627</accession>
<feature type="transmembrane region" description="Helical" evidence="4">
    <location>
        <begin position="90"/>
        <end position="116"/>
    </location>
</feature>
<dbReference type="EMBL" id="JAJVCN010000001">
    <property type="protein sequence ID" value="MCE7002230.1"/>
    <property type="molecule type" value="Genomic_DNA"/>
</dbReference>
<evidence type="ECO:0000256" key="1">
    <source>
        <dbReference type="ARBA" id="ARBA00022692"/>
    </source>
</evidence>
<keyword evidence="4" id="KW-0472">Membrane</keyword>
<dbReference type="RefSeq" id="WP_233723258.1">
    <property type="nucleotide sequence ID" value="NZ_JAJVCN010000001.1"/>
</dbReference>
<evidence type="ECO:0000256" key="2">
    <source>
        <dbReference type="ARBA" id="ARBA00022989"/>
    </source>
</evidence>
<dbReference type="InterPro" id="IPR003660">
    <property type="entry name" value="HAMP_dom"/>
</dbReference>
<keyword evidence="1 4" id="KW-0812">Transmembrane</keyword>
<keyword evidence="2 4" id="KW-1133">Transmembrane helix</keyword>
<dbReference type="PROSITE" id="PS50885">
    <property type="entry name" value="HAMP"/>
    <property type="match status" value="1"/>
</dbReference>
<evidence type="ECO:0000256" key="3">
    <source>
        <dbReference type="SAM" id="MobiDB-lite"/>
    </source>
</evidence>
<feature type="transmembrane region" description="Helical" evidence="4">
    <location>
        <begin position="362"/>
        <end position="386"/>
    </location>
</feature>
<proteinExistence type="predicted"/>
<dbReference type="SMART" id="SM00304">
    <property type="entry name" value="HAMP"/>
    <property type="match status" value="2"/>
</dbReference>
<evidence type="ECO:0000313" key="6">
    <source>
        <dbReference type="EMBL" id="MCE7002230.1"/>
    </source>
</evidence>
<evidence type="ECO:0000256" key="4">
    <source>
        <dbReference type="SAM" id="Phobius"/>
    </source>
</evidence>
<organism evidence="6 7">
    <name type="scientific">Kibdelosporangium philippinense</name>
    <dbReference type="NCBI Taxonomy" id="211113"/>
    <lineage>
        <taxon>Bacteria</taxon>
        <taxon>Bacillati</taxon>
        <taxon>Actinomycetota</taxon>
        <taxon>Actinomycetes</taxon>
        <taxon>Pseudonocardiales</taxon>
        <taxon>Pseudonocardiaceae</taxon>
        <taxon>Kibdelosporangium</taxon>
    </lineage>
</organism>
<name>A0ABS8Z627_9PSEU</name>
<gene>
    <name evidence="6" type="ORF">LWC34_05220</name>
</gene>
<evidence type="ECO:0000259" key="5">
    <source>
        <dbReference type="PROSITE" id="PS50885"/>
    </source>
</evidence>
<feature type="transmembrane region" description="Helical" evidence="4">
    <location>
        <begin position="451"/>
        <end position="474"/>
    </location>
</feature>